<evidence type="ECO:0000313" key="1">
    <source>
        <dbReference type="EMBL" id="MDR4249702.1"/>
    </source>
</evidence>
<dbReference type="EMBL" id="VKQA01000001">
    <property type="protein sequence ID" value="MDR4249702.1"/>
    <property type="molecule type" value="Genomic_DNA"/>
</dbReference>
<reference evidence="1" key="1">
    <citation type="submission" date="2019-07" db="EMBL/GenBank/DDBJ databases">
        <title>Phylogenomic Reclassification of ATCC Bacillus Strains and Various Taxa within the Genus Bacillus.</title>
        <authorList>
            <person name="Riojas M.A."/>
            <person name="Frank A.M."/>
            <person name="Fenn S.L."/>
            <person name="King S."/>
            <person name="Brower S."/>
            <person name="Hazbon M.H."/>
        </authorList>
    </citation>
    <scope>NUCLEOTIDE SEQUENCE</scope>
    <source>
        <strain evidence="1">ATCC 27142</strain>
    </source>
</reference>
<proteinExistence type="predicted"/>
<comment type="caution">
    <text evidence="1">The sequence shown here is derived from an EMBL/GenBank/DDBJ whole genome shotgun (WGS) entry which is preliminary data.</text>
</comment>
<dbReference type="AlphaFoldDB" id="A0AAE3WIT5"/>
<name>A0AAE3WIT5_BACPU</name>
<protein>
    <submittedName>
        <fullName evidence="1">Uncharacterized protein</fullName>
    </submittedName>
</protein>
<organism evidence="1 2">
    <name type="scientific">Bacillus pumilus</name>
    <name type="common">Bacillus mesentericus</name>
    <dbReference type="NCBI Taxonomy" id="1408"/>
    <lineage>
        <taxon>Bacteria</taxon>
        <taxon>Bacillati</taxon>
        <taxon>Bacillota</taxon>
        <taxon>Bacilli</taxon>
        <taxon>Bacillales</taxon>
        <taxon>Bacillaceae</taxon>
        <taxon>Bacillus</taxon>
    </lineage>
</organism>
<dbReference type="Proteomes" id="UP001182042">
    <property type="component" value="Unassembled WGS sequence"/>
</dbReference>
<evidence type="ECO:0000313" key="2">
    <source>
        <dbReference type="Proteomes" id="UP001182042"/>
    </source>
</evidence>
<dbReference type="RefSeq" id="WP_052004384.1">
    <property type="nucleotide sequence ID" value="NZ_CP046128.1"/>
</dbReference>
<gene>
    <name evidence="1" type="ORF">FO508_04990</name>
</gene>
<sequence length="72" mass="8314">MSSFQMKQFLLHDDFYGEDGQAFQSEDDVIVTKEDKAPTLQDVRQDLASLLDFSITRWFLEGDVIDALKQAR</sequence>
<accession>A0AAE3WIT5</accession>